<protein>
    <submittedName>
        <fullName evidence="4">DNA-binding response regulator</fullName>
    </submittedName>
    <submittedName>
        <fullName evidence="5">Two component transcriptional regulator, LytTR family</fullName>
    </submittedName>
</protein>
<dbReference type="InterPro" id="IPR046947">
    <property type="entry name" value="LytR-like"/>
</dbReference>
<keyword evidence="7" id="KW-1185">Reference proteome</keyword>
<dbReference type="Gene3D" id="2.40.50.1020">
    <property type="entry name" value="LytTr DNA-binding domain"/>
    <property type="match status" value="1"/>
</dbReference>
<dbReference type="SUPFAM" id="SSF52172">
    <property type="entry name" value="CheY-like"/>
    <property type="match status" value="1"/>
</dbReference>
<gene>
    <name evidence="4" type="ORF">GCM10010984_07470</name>
    <name evidence="5" type="ORF">SAMN05443634_10879</name>
</gene>
<feature type="domain" description="Response regulatory" evidence="2">
    <location>
        <begin position="6"/>
        <end position="117"/>
    </location>
</feature>
<name>A0A1M6ZWZ3_9FLAO</name>
<proteinExistence type="predicted"/>
<dbReference type="GO" id="GO:0003677">
    <property type="term" value="F:DNA binding"/>
    <property type="evidence" value="ECO:0007669"/>
    <property type="project" value="UniProtKB-KW"/>
</dbReference>
<sequence length="232" mass="26936">MDKKLKCLIIDDEIAAHYVLVDYIAKLPYLELSGECFNAIDAIVFLHQNPIDLIFLDINMPDLSGLEFLKTLQNPPKVILTTAYKDYAIEGFELGVSDYLLKPIAFQRFAKATERVYNVVYSALNIVKNSESQYIFIKVERDNIKIMVEDIFYIQSEGNFSKIFLKDKFLLTSTTTSELENKLPHHLFMRIHKSYIVGLKKIERFDTKSVTVNNVYIPIGITYRREFAERVE</sequence>
<accession>A0A1M6ZWZ3</accession>
<dbReference type="STRING" id="1434701.SAMN05443634_10879"/>
<evidence type="ECO:0000313" key="5">
    <source>
        <dbReference type="EMBL" id="SHL34865.1"/>
    </source>
</evidence>
<evidence type="ECO:0000259" key="2">
    <source>
        <dbReference type="PROSITE" id="PS50110"/>
    </source>
</evidence>
<dbReference type="Pfam" id="PF00072">
    <property type="entry name" value="Response_reg"/>
    <property type="match status" value="1"/>
</dbReference>
<reference evidence="4" key="1">
    <citation type="journal article" date="2014" name="Int. J. Syst. Evol. Microbiol.">
        <title>Complete genome of a new Firmicutes species belonging to the dominant human colonic microbiota ('Ruminococcus bicirculans') reveals two chromosomes and a selective capacity to utilize plant glucans.</title>
        <authorList>
            <consortium name="NISC Comparative Sequencing Program"/>
            <person name="Wegmann U."/>
            <person name="Louis P."/>
            <person name="Goesmann A."/>
            <person name="Henrissat B."/>
            <person name="Duncan S.H."/>
            <person name="Flint H.J."/>
        </authorList>
    </citation>
    <scope>NUCLEOTIDE SEQUENCE</scope>
    <source>
        <strain evidence="4">CGMCC 1.12707</strain>
    </source>
</reference>
<dbReference type="Pfam" id="PF04397">
    <property type="entry name" value="LytTR"/>
    <property type="match status" value="1"/>
</dbReference>
<dbReference type="GO" id="GO:0000156">
    <property type="term" value="F:phosphorelay response regulator activity"/>
    <property type="evidence" value="ECO:0007669"/>
    <property type="project" value="InterPro"/>
</dbReference>
<dbReference type="SMART" id="SM00448">
    <property type="entry name" value="REC"/>
    <property type="match status" value="1"/>
</dbReference>
<keyword evidence="1" id="KW-0597">Phosphoprotein</keyword>
<evidence type="ECO:0000313" key="6">
    <source>
        <dbReference type="Proteomes" id="UP000184120"/>
    </source>
</evidence>
<dbReference type="PANTHER" id="PTHR37299:SF1">
    <property type="entry name" value="STAGE 0 SPORULATION PROTEIN A HOMOLOG"/>
    <property type="match status" value="1"/>
</dbReference>
<dbReference type="PROSITE" id="PS50110">
    <property type="entry name" value="RESPONSE_REGULATORY"/>
    <property type="match status" value="1"/>
</dbReference>
<feature type="domain" description="HTH LytTR-type" evidence="3">
    <location>
        <begin position="135"/>
        <end position="232"/>
    </location>
</feature>
<dbReference type="SMART" id="SM00850">
    <property type="entry name" value="LytTR"/>
    <property type="match status" value="1"/>
</dbReference>
<dbReference type="InterPro" id="IPR001789">
    <property type="entry name" value="Sig_transdc_resp-reg_receiver"/>
</dbReference>
<evidence type="ECO:0000313" key="7">
    <source>
        <dbReference type="Proteomes" id="UP000650994"/>
    </source>
</evidence>
<evidence type="ECO:0000313" key="4">
    <source>
        <dbReference type="EMBL" id="GGE92336.1"/>
    </source>
</evidence>
<dbReference type="RefSeq" id="WP_072932654.1">
    <property type="nucleotide sequence ID" value="NZ_BMFL01000004.1"/>
</dbReference>
<dbReference type="InterPro" id="IPR007492">
    <property type="entry name" value="LytTR_DNA-bd_dom"/>
</dbReference>
<evidence type="ECO:0000256" key="1">
    <source>
        <dbReference type="PROSITE-ProRule" id="PRU00169"/>
    </source>
</evidence>
<dbReference type="AlphaFoldDB" id="A0A1M6ZWZ3"/>
<keyword evidence="4" id="KW-0238">DNA-binding</keyword>
<dbReference type="PANTHER" id="PTHR37299">
    <property type="entry name" value="TRANSCRIPTIONAL REGULATOR-RELATED"/>
    <property type="match status" value="1"/>
</dbReference>
<reference evidence="6" key="2">
    <citation type="submission" date="2016-11" db="EMBL/GenBank/DDBJ databases">
        <authorList>
            <person name="Varghese N."/>
            <person name="Submissions S."/>
        </authorList>
    </citation>
    <scope>NUCLEOTIDE SEQUENCE [LARGE SCALE GENOMIC DNA]</scope>
    <source>
        <strain evidence="6">DSM 27989</strain>
    </source>
</reference>
<reference evidence="5" key="3">
    <citation type="submission" date="2016-11" db="EMBL/GenBank/DDBJ databases">
        <authorList>
            <person name="Jaros S."/>
            <person name="Januszkiewicz K."/>
            <person name="Wedrychowicz H."/>
        </authorList>
    </citation>
    <scope>NUCLEOTIDE SEQUENCE [LARGE SCALE GENOMIC DNA]</scope>
    <source>
        <strain evidence="5">DSM 27989</strain>
    </source>
</reference>
<dbReference type="EMBL" id="FRBH01000008">
    <property type="protein sequence ID" value="SHL34865.1"/>
    <property type="molecule type" value="Genomic_DNA"/>
</dbReference>
<dbReference type="PROSITE" id="PS50930">
    <property type="entry name" value="HTH_LYTTR"/>
    <property type="match status" value="1"/>
</dbReference>
<reference evidence="4" key="5">
    <citation type="submission" date="2024-05" db="EMBL/GenBank/DDBJ databases">
        <authorList>
            <person name="Sun Q."/>
            <person name="Zhou Y."/>
        </authorList>
    </citation>
    <scope>NUCLEOTIDE SEQUENCE</scope>
    <source>
        <strain evidence="4">CGMCC 1.12707</strain>
    </source>
</reference>
<feature type="modified residue" description="4-aspartylphosphate" evidence="1">
    <location>
        <position position="57"/>
    </location>
</feature>
<dbReference type="OrthoDB" id="2168082at2"/>
<reference evidence="7" key="4">
    <citation type="journal article" date="2019" name="Int. J. Syst. Evol. Microbiol.">
        <title>The Global Catalogue of Microorganisms (GCM) 10K type strain sequencing project: providing services to taxonomists for standard genome sequencing and annotation.</title>
        <authorList>
            <consortium name="The Broad Institute Genomics Platform"/>
            <consortium name="The Broad Institute Genome Sequencing Center for Infectious Disease"/>
            <person name="Wu L."/>
            <person name="Ma J."/>
        </authorList>
    </citation>
    <scope>NUCLEOTIDE SEQUENCE [LARGE SCALE GENOMIC DNA]</scope>
    <source>
        <strain evidence="7">CGMCC 1.12707</strain>
    </source>
</reference>
<dbReference type="Proteomes" id="UP000650994">
    <property type="component" value="Unassembled WGS sequence"/>
</dbReference>
<dbReference type="Proteomes" id="UP000184120">
    <property type="component" value="Unassembled WGS sequence"/>
</dbReference>
<dbReference type="Gene3D" id="3.40.50.2300">
    <property type="match status" value="1"/>
</dbReference>
<dbReference type="InterPro" id="IPR011006">
    <property type="entry name" value="CheY-like_superfamily"/>
</dbReference>
<organism evidence="5 6">
    <name type="scientific">Chishuiella changwenlii</name>
    <dbReference type="NCBI Taxonomy" id="1434701"/>
    <lineage>
        <taxon>Bacteria</taxon>
        <taxon>Pseudomonadati</taxon>
        <taxon>Bacteroidota</taxon>
        <taxon>Flavobacteriia</taxon>
        <taxon>Flavobacteriales</taxon>
        <taxon>Weeksellaceae</taxon>
        <taxon>Chishuiella</taxon>
    </lineage>
</organism>
<dbReference type="EMBL" id="BMFL01000004">
    <property type="protein sequence ID" value="GGE92336.1"/>
    <property type="molecule type" value="Genomic_DNA"/>
</dbReference>
<evidence type="ECO:0000259" key="3">
    <source>
        <dbReference type="PROSITE" id="PS50930"/>
    </source>
</evidence>